<keyword evidence="1" id="KW-0346">Stress response</keyword>
<dbReference type="PANTHER" id="PTHR48094:SF11">
    <property type="entry name" value="GLUTATHIONE-INDEPENDENT GLYOXALASE HSP31-RELATED"/>
    <property type="match status" value="1"/>
</dbReference>
<name>A0A369M5Q5_EGGLN</name>
<evidence type="ECO:0000313" key="8">
    <source>
        <dbReference type="Proteomes" id="UP000436429"/>
    </source>
</evidence>
<keyword evidence="2" id="KW-0456">Lyase</keyword>
<reference evidence="6 7" key="1">
    <citation type="journal article" date="2018" name="Elife">
        <title>Discovery and characterization of a prevalent human gut bacterial enzyme sufficient for the inactivation of a family of plant toxins.</title>
        <authorList>
            <person name="Koppel N."/>
            <person name="Bisanz J.E."/>
            <person name="Pandelia M.E."/>
            <person name="Turnbaugh P.J."/>
            <person name="Balskus E.P."/>
        </authorList>
    </citation>
    <scope>NUCLEOTIDE SEQUENCE [LARGE SCALE GENOMIC DNA]</scope>
    <source>
        <strain evidence="6 7">W1 BHI 6</strain>
    </source>
</reference>
<comment type="similarity">
    <text evidence="3">Belongs to the peptidase C56 family. HSP31-like subfamily.</text>
</comment>
<dbReference type="GO" id="GO:0019172">
    <property type="term" value="F:glyoxalase III activity"/>
    <property type="evidence" value="ECO:0007669"/>
    <property type="project" value="TreeGrafter"/>
</dbReference>
<dbReference type="InterPro" id="IPR002818">
    <property type="entry name" value="DJ-1/PfpI"/>
</dbReference>
<dbReference type="Proteomes" id="UP000436429">
    <property type="component" value="Unassembled WGS sequence"/>
</dbReference>
<dbReference type="GO" id="GO:0016740">
    <property type="term" value="F:transferase activity"/>
    <property type="evidence" value="ECO:0007669"/>
    <property type="project" value="UniProtKB-KW"/>
</dbReference>
<dbReference type="EMBL" id="PPTU01000032">
    <property type="protein sequence ID" value="RDB66762.1"/>
    <property type="molecule type" value="Genomic_DNA"/>
</dbReference>
<evidence type="ECO:0000313" key="5">
    <source>
        <dbReference type="EMBL" id="MVN34220.1"/>
    </source>
</evidence>
<keyword evidence="6" id="KW-0808">Transferase</keyword>
<evidence type="ECO:0000313" key="7">
    <source>
        <dbReference type="Proteomes" id="UP000253970"/>
    </source>
</evidence>
<organism evidence="6 7">
    <name type="scientific">Eggerthella lenta</name>
    <name type="common">Eubacterium lentum</name>
    <dbReference type="NCBI Taxonomy" id="84112"/>
    <lineage>
        <taxon>Bacteria</taxon>
        <taxon>Bacillati</taxon>
        <taxon>Actinomycetota</taxon>
        <taxon>Coriobacteriia</taxon>
        <taxon>Eggerthellales</taxon>
        <taxon>Eggerthellaceae</taxon>
        <taxon>Eggerthella</taxon>
    </lineage>
</organism>
<dbReference type="AlphaFoldDB" id="A0A369M5Q5"/>
<dbReference type="CDD" id="cd03141">
    <property type="entry name" value="GATase1_Hsp31_like"/>
    <property type="match status" value="1"/>
</dbReference>
<dbReference type="PANTHER" id="PTHR48094">
    <property type="entry name" value="PROTEIN/NUCLEIC ACID DEGLYCASE DJ-1-RELATED"/>
    <property type="match status" value="1"/>
</dbReference>
<dbReference type="Pfam" id="PF01965">
    <property type="entry name" value="DJ-1_PfpI"/>
    <property type="match status" value="1"/>
</dbReference>
<keyword evidence="6" id="KW-0315">Glutamine amidotransferase</keyword>
<feature type="domain" description="DJ-1/PfpI" evidence="4">
    <location>
        <begin position="102"/>
        <end position="236"/>
    </location>
</feature>
<dbReference type="InterPro" id="IPR029062">
    <property type="entry name" value="Class_I_gatase-like"/>
</dbReference>
<dbReference type="Proteomes" id="UP000253970">
    <property type="component" value="Unassembled WGS sequence"/>
</dbReference>
<dbReference type="GO" id="GO:0005737">
    <property type="term" value="C:cytoplasm"/>
    <property type="evidence" value="ECO:0007669"/>
    <property type="project" value="TreeGrafter"/>
</dbReference>
<dbReference type="EMBL" id="WPOM01000043">
    <property type="protein sequence ID" value="MVN34220.1"/>
    <property type="molecule type" value="Genomic_DNA"/>
</dbReference>
<sequence>MLGRSDGVDEERAVKKILIVLTNTAAYGERNVATGLWLGEAAEFMDEAIQRGYAVDFVSPKGGYVPLDPRSMKPAYVDRAAFALYRTRDFQERALAHSMRPDDVDPGEYAALYYTGGHGVMWDFPSSEGLERLCLEVYGNGGYLATVCHGIAGLLYVKEGSRYLIEGKSITGFTAMEERLSGKSAVIPFWNEQVAKAHGAVFRKKRPFAEHAIQDGRIITGQNPESPRAVARLLLKNLERPLC</sequence>
<evidence type="ECO:0000313" key="6">
    <source>
        <dbReference type="EMBL" id="RDB66762.1"/>
    </source>
</evidence>
<gene>
    <name evidence="6" type="ORF">C1875_13710</name>
    <name evidence="5" type="ORF">GO726_13745</name>
</gene>
<dbReference type="InterPro" id="IPR050325">
    <property type="entry name" value="Prot/Nucl_acid_deglycase"/>
</dbReference>
<evidence type="ECO:0000256" key="3">
    <source>
        <dbReference type="ARBA" id="ARBA00038493"/>
    </source>
</evidence>
<comment type="caution">
    <text evidence="6">The sequence shown here is derived from an EMBL/GenBank/DDBJ whole genome shotgun (WGS) entry which is preliminary data.</text>
</comment>
<reference evidence="5 8" key="2">
    <citation type="submission" date="2019-11" db="EMBL/GenBank/DDBJ databases">
        <title>Whole genome shotgun sequencing (WGS) data from Adlercreutzia equolifaciens ResAG-91, Eggerthella lenta MRI-F36, MRI-F37, MRI-F40, ResAG-49, ResAG-88, ResAG-121, ResAG-145, and Gordonibacter sp. ResAG-5, ResAG-26, ResAG-43, ResAG-50, ResAG-59.</title>
        <authorList>
            <person name="Stoll D.A."/>
            <person name="Danylec N."/>
            <person name="Franz C.M.A.P."/>
            <person name="Huch M."/>
        </authorList>
    </citation>
    <scope>NUCLEOTIDE SEQUENCE [LARGE SCALE GENOMIC DNA]</scope>
    <source>
        <strain evidence="5 8">ResAG-88</strain>
    </source>
</reference>
<protein>
    <submittedName>
        <fullName evidence="6">Type 1 glutamine amidotransferase domain-containing protein</fullName>
    </submittedName>
</protein>
<evidence type="ECO:0000256" key="1">
    <source>
        <dbReference type="ARBA" id="ARBA00023016"/>
    </source>
</evidence>
<dbReference type="SUPFAM" id="SSF52317">
    <property type="entry name" value="Class I glutamine amidotransferase-like"/>
    <property type="match status" value="1"/>
</dbReference>
<dbReference type="Gene3D" id="3.40.50.880">
    <property type="match status" value="1"/>
</dbReference>
<accession>A0A369M5Q5</accession>
<dbReference type="GO" id="GO:0019243">
    <property type="term" value="P:methylglyoxal catabolic process to D-lactate via S-lactoyl-glutathione"/>
    <property type="evidence" value="ECO:0007669"/>
    <property type="project" value="TreeGrafter"/>
</dbReference>
<evidence type="ECO:0000259" key="4">
    <source>
        <dbReference type="Pfam" id="PF01965"/>
    </source>
</evidence>
<proteinExistence type="inferred from homology"/>
<evidence type="ECO:0000256" key="2">
    <source>
        <dbReference type="ARBA" id="ARBA00023239"/>
    </source>
</evidence>